<dbReference type="InterPro" id="IPR029063">
    <property type="entry name" value="SAM-dependent_MTases_sf"/>
</dbReference>
<dbReference type="GO" id="GO:0008170">
    <property type="term" value="F:N-methyltransferase activity"/>
    <property type="evidence" value="ECO:0007669"/>
    <property type="project" value="UniProtKB-ARBA"/>
</dbReference>
<dbReference type="GO" id="GO:0032259">
    <property type="term" value="P:methylation"/>
    <property type="evidence" value="ECO:0007669"/>
    <property type="project" value="UniProtKB-KW"/>
</dbReference>
<feature type="domain" description="DUF7059" evidence="3">
    <location>
        <begin position="22"/>
        <end position="94"/>
    </location>
</feature>
<evidence type="ECO:0000259" key="2">
    <source>
        <dbReference type="Pfam" id="PF05175"/>
    </source>
</evidence>
<evidence type="ECO:0000313" key="6">
    <source>
        <dbReference type="Proteomes" id="UP000244903"/>
    </source>
</evidence>
<organism evidence="5 6">
    <name type="scientific">Dietzia psychralcaliphila</name>
    <dbReference type="NCBI Taxonomy" id="139021"/>
    <lineage>
        <taxon>Bacteria</taxon>
        <taxon>Bacillati</taxon>
        <taxon>Actinomycetota</taxon>
        <taxon>Actinomycetes</taxon>
        <taxon>Mycobacteriales</taxon>
        <taxon>Dietziaceae</taxon>
        <taxon>Dietzia</taxon>
    </lineage>
</organism>
<feature type="compositionally biased region" description="Gly residues" evidence="1">
    <location>
        <begin position="441"/>
        <end position="454"/>
    </location>
</feature>
<dbReference type="Gene3D" id="3.40.50.150">
    <property type="entry name" value="Vaccinia Virus protein VP39"/>
    <property type="match status" value="1"/>
</dbReference>
<proteinExistence type="predicted"/>
<dbReference type="AlphaFoldDB" id="A0AAD0NPX2"/>
<feature type="region of interest" description="Disordered" evidence="1">
    <location>
        <begin position="423"/>
        <end position="467"/>
    </location>
</feature>
<sequence>MTLPVPTLARLAPALAEAFRDCHFTVTGLEDALGAEAVAALARSDAASVRRRARSAGPTGILVRLFILGDALLETEVAAALPGVPVSDGIAAGLWWRPNPPEGTLRSIVDLRPVDTGHGTRWVFADVDGSMVHATTRPDHVLGVGQATLSLLRITPTSHADSVLDLGTGCGIQLVHALETARTATGTDITPRCLELAAATLAINGLDGELLAGPWFEPVGNRRFDRIVANPPFVVGPSDPGHSYRESGLALDGASRTVVSGAPEHLTENGTAVILASWVERRDTDWRSHVSSWIPAEGVEAWVLRRDTSDPELYVWTWLTDEGMDPRDESTARAADAWLDHFEDEGIDGIGFGYVYLRRIDGASSVLCEDLTHPFDGGLGDEAEAYFARTAWLRAAADRQGGQAQALDATVFTVSPDVHLHVSESLAPDTGGPGRRISGSGDPGTGESGWGDPGTGESEDDGSGSTAAAGSVIVERVTGARWRHEIDPLTATLLRGARMGALPLEDLVVLAAAGAREDPEALAEPVRRVAADLFLHGFLVPVGVPGVLPPGVHTAHPEGRADA</sequence>
<dbReference type="Proteomes" id="UP000244903">
    <property type="component" value="Chromosome"/>
</dbReference>
<reference evidence="5 6" key="1">
    <citation type="submission" date="2016-04" db="EMBL/GenBank/DDBJ databases">
        <title>Complete genome sequence of the haloalkaliphilic hydrocarbon-degrading bacterium Dietzia psychralcaliphila ILA-1T, isolated from a drain of a fish product-processing plant.</title>
        <authorList>
            <person name="Zhao J."/>
            <person name="Hu B."/>
            <person name="Geng S."/>
            <person name="Nie Y."/>
            <person name="Tang Y."/>
        </authorList>
    </citation>
    <scope>NUCLEOTIDE SEQUENCE [LARGE SCALE GENOMIC DNA]</scope>
    <source>
        <strain evidence="5 6">ILA-1</strain>
    </source>
</reference>
<dbReference type="InterPro" id="IPR007848">
    <property type="entry name" value="Small_mtfrase_dom"/>
</dbReference>
<dbReference type="KEGG" id="dpc:A6048_07445"/>
<name>A0AAD0NPX2_9ACTN</name>
<dbReference type="Pfam" id="PF25004">
    <property type="entry name" value="DUF7782"/>
    <property type="match status" value="1"/>
</dbReference>
<keyword evidence="5" id="KW-0489">Methyltransferase</keyword>
<feature type="domain" description="DUF7782" evidence="4">
    <location>
        <begin position="472"/>
        <end position="541"/>
    </location>
</feature>
<dbReference type="EMBL" id="CP015453">
    <property type="protein sequence ID" value="AWH95354.1"/>
    <property type="molecule type" value="Genomic_DNA"/>
</dbReference>
<dbReference type="InterPro" id="IPR056684">
    <property type="entry name" value="DUF7782"/>
</dbReference>
<dbReference type="Pfam" id="PF05175">
    <property type="entry name" value="MTS"/>
    <property type="match status" value="1"/>
</dbReference>
<keyword evidence="6" id="KW-1185">Reference proteome</keyword>
<dbReference type="InterPro" id="IPR002052">
    <property type="entry name" value="DNA_methylase_N6_adenine_CS"/>
</dbReference>
<evidence type="ECO:0000259" key="3">
    <source>
        <dbReference type="Pfam" id="PF23186"/>
    </source>
</evidence>
<evidence type="ECO:0000256" key="1">
    <source>
        <dbReference type="SAM" id="MobiDB-lite"/>
    </source>
</evidence>
<gene>
    <name evidence="5" type="ORF">A6048_07445</name>
</gene>
<dbReference type="GO" id="GO:0003676">
    <property type="term" value="F:nucleic acid binding"/>
    <property type="evidence" value="ECO:0007669"/>
    <property type="project" value="InterPro"/>
</dbReference>
<dbReference type="InterPro" id="IPR055487">
    <property type="entry name" value="DUF7059"/>
</dbReference>
<evidence type="ECO:0000313" key="5">
    <source>
        <dbReference type="EMBL" id="AWH95354.1"/>
    </source>
</evidence>
<accession>A0AAD0NPX2</accession>
<keyword evidence="5" id="KW-0808">Transferase</keyword>
<dbReference type="GO" id="GO:0008757">
    <property type="term" value="F:S-adenosylmethionine-dependent methyltransferase activity"/>
    <property type="evidence" value="ECO:0007669"/>
    <property type="project" value="UniProtKB-ARBA"/>
</dbReference>
<dbReference type="PROSITE" id="PS00092">
    <property type="entry name" value="N6_MTASE"/>
    <property type="match status" value="1"/>
</dbReference>
<protein>
    <submittedName>
        <fullName evidence="5">SAM-dependent methyltransferase</fullName>
    </submittedName>
</protein>
<dbReference type="Pfam" id="PF23186">
    <property type="entry name" value="DUF7059"/>
    <property type="match status" value="1"/>
</dbReference>
<dbReference type="RefSeq" id="WP_107749197.1">
    <property type="nucleotide sequence ID" value="NZ_CP015453.1"/>
</dbReference>
<feature type="domain" description="Methyltransferase small" evidence="2">
    <location>
        <begin position="146"/>
        <end position="274"/>
    </location>
</feature>
<dbReference type="SUPFAM" id="SSF53335">
    <property type="entry name" value="S-adenosyl-L-methionine-dependent methyltransferases"/>
    <property type="match status" value="1"/>
</dbReference>
<dbReference type="CDD" id="cd02440">
    <property type="entry name" value="AdoMet_MTases"/>
    <property type="match status" value="1"/>
</dbReference>
<evidence type="ECO:0000259" key="4">
    <source>
        <dbReference type="Pfam" id="PF25004"/>
    </source>
</evidence>